<protein>
    <submittedName>
        <fullName evidence="2">Beta-lactamase class c and other penicillin binding proteins</fullName>
    </submittedName>
</protein>
<proteinExistence type="predicted"/>
<dbReference type="EMBL" id="GU474854">
    <property type="protein sequence ID" value="ADI17114.1"/>
    <property type="molecule type" value="Genomic_DNA"/>
</dbReference>
<evidence type="ECO:0000313" key="2">
    <source>
        <dbReference type="EMBL" id="ADI17114.1"/>
    </source>
</evidence>
<dbReference type="InterPro" id="IPR012338">
    <property type="entry name" value="Beta-lactam/transpept-like"/>
</dbReference>
<dbReference type="SUPFAM" id="SSF56601">
    <property type="entry name" value="beta-lactamase/transpeptidase-like"/>
    <property type="match status" value="1"/>
</dbReference>
<feature type="domain" description="Beta-lactamase-related" evidence="1">
    <location>
        <begin position="58"/>
        <end position="197"/>
    </location>
</feature>
<dbReference type="InterPro" id="IPR001466">
    <property type="entry name" value="Beta-lactam-related"/>
</dbReference>
<reference evidence="2" key="1">
    <citation type="journal article" date="2011" name="Environ. Microbiol.">
        <title>Time-series analyses of Monterey Bay coastal microbial picoplankton using a 'genome proxy' microarray.</title>
        <authorList>
            <person name="Rich V.I."/>
            <person name="Pham V.D."/>
            <person name="Eppley J."/>
            <person name="Shi Y."/>
            <person name="DeLong E.F."/>
        </authorList>
    </citation>
    <scope>NUCLEOTIDE SEQUENCE</scope>
</reference>
<dbReference type="Pfam" id="PF00144">
    <property type="entry name" value="Beta-lactamase"/>
    <property type="match status" value="1"/>
</dbReference>
<dbReference type="PANTHER" id="PTHR43283">
    <property type="entry name" value="BETA-LACTAMASE-RELATED"/>
    <property type="match status" value="1"/>
</dbReference>
<accession>E0XRS3</accession>
<dbReference type="AlphaFoldDB" id="E0XRS3"/>
<organism evidence="2">
    <name type="scientific">uncultured gamma proteobacterium HF0070_03O15</name>
    <dbReference type="NCBI Taxonomy" id="710982"/>
    <lineage>
        <taxon>Bacteria</taxon>
        <taxon>Pseudomonadati</taxon>
        <taxon>Pseudomonadota</taxon>
        <taxon>Gammaproteobacteria</taxon>
        <taxon>environmental samples</taxon>
    </lineage>
</organism>
<name>E0XRS3_9GAMM</name>
<sequence length="462" mass="51276">MSDGTYTQGLVVYEKGEILRSDFRGITQNEIDNLPTAIQALGPYFVVRDETDFVTSQSVGKSVTSILIGIAIDDGYIQSLDQPASDFINEWQNDNRANITIRKLLNMRSGLESFGGSSILDLISLEDTTTTCIDRQLRGDDSFSYLNCDTQVLGEIIERSTGLDLKEFADDNLFSILGINAFWWKDPTGNYISYAGVDMTMSEYLVLGQLFLDENQSIVSTDYLNQIYTGYGSEEGSDIYSLGFWFFNNHFQMRGLDGQIVAINFDENIILLRNSLYLAPFTERVVDMDAVPFAVAPITLPEAVGGSGAWDFSTFIDLLYVNETDTTGPLITELDVISQNVTDNTLVFDVGDTEKTIRLRWRLQDQSGIAFVTPFGNSRILLARTDGGSGGTKSWDLDSLQSERVSGDSTDGYYEKDIDLMATEHPSGEFSISLRQIGDLEGNITTMEIEDGYALTIINNSN</sequence>
<dbReference type="InterPro" id="IPR050789">
    <property type="entry name" value="Diverse_Enzym_Activities"/>
</dbReference>
<dbReference type="Gene3D" id="3.40.710.10">
    <property type="entry name" value="DD-peptidase/beta-lactamase superfamily"/>
    <property type="match status" value="1"/>
</dbReference>
<evidence type="ECO:0000259" key="1">
    <source>
        <dbReference type="Pfam" id="PF00144"/>
    </source>
</evidence>
<dbReference type="PANTHER" id="PTHR43283:SF7">
    <property type="entry name" value="BETA-LACTAMASE-RELATED DOMAIN-CONTAINING PROTEIN"/>
    <property type="match status" value="1"/>
</dbReference>